<feature type="region of interest" description="Disordered" evidence="1">
    <location>
        <begin position="1"/>
        <end position="22"/>
    </location>
</feature>
<evidence type="ECO:0000256" key="1">
    <source>
        <dbReference type="SAM" id="MobiDB-lite"/>
    </source>
</evidence>
<dbReference type="EMBL" id="JAFCJH010000076">
    <property type="protein sequence ID" value="MBR0801288.1"/>
    <property type="molecule type" value="Genomic_DNA"/>
</dbReference>
<evidence type="ECO:0000313" key="3">
    <source>
        <dbReference type="Proteomes" id="UP001315278"/>
    </source>
</evidence>
<protein>
    <submittedName>
        <fullName evidence="2">Uncharacterized protein</fullName>
    </submittedName>
</protein>
<gene>
    <name evidence="2" type="ORF">JQ615_38675</name>
</gene>
<evidence type="ECO:0000313" key="2">
    <source>
        <dbReference type="EMBL" id="MBR0801288.1"/>
    </source>
</evidence>
<comment type="caution">
    <text evidence="2">The sequence shown here is derived from an EMBL/GenBank/DDBJ whole genome shotgun (WGS) entry which is preliminary data.</text>
</comment>
<keyword evidence="3" id="KW-1185">Reference proteome</keyword>
<sequence>MERRWSNRANQSSGKTSSADEQLARLRVHRNNIRRYRRLLETDLTDLERRFIEKRLEEERKSLGELLEAGIAFSPPISPKQATCGAATKEHRYG</sequence>
<feature type="compositionally biased region" description="Polar residues" evidence="1">
    <location>
        <begin position="7"/>
        <end position="20"/>
    </location>
</feature>
<organism evidence="2 3">
    <name type="scientific">Bradyrhizobium jicamae</name>
    <dbReference type="NCBI Taxonomy" id="280332"/>
    <lineage>
        <taxon>Bacteria</taxon>
        <taxon>Pseudomonadati</taxon>
        <taxon>Pseudomonadota</taxon>
        <taxon>Alphaproteobacteria</taxon>
        <taxon>Hyphomicrobiales</taxon>
        <taxon>Nitrobacteraceae</taxon>
        <taxon>Bradyrhizobium</taxon>
    </lineage>
</organism>
<name>A0ABS5FWR1_9BRAD</name>
<dbReference type="Proteomes" id="UP001315278">
    <property type="component" value="Unassembled WGS sequence"/>
</dbReference>
<proteinExistence type="predicted"/>
<reference evidence="3" key="1">
    <citation type="journal article" date="2021" name="ISME J.">
        <title>Evolutionary origin and ecological implication of a unique nif island in free-living Bradyrhizobium lineages.</title>
        <authorList>
            <person name="Tao J."/>
        </authorList>
    </citation>
    <scope>NUCLEOTIDE SEQUENCE [LARGE SCALE GENOMIC DNA]</scope>
    <source>
        <strain evidence="3">SZCCT0434</strain>
    </source>
</reference>
<accession>A0ABS5FWR1</accession>